<evidence type="ECO:0000256" key="1">
    <source>
        <dbReference type="SAM" id="Phobius"/>
    </source>
</evidence>
<accession>A0A852U0D5</accession>
<organism evidence="2 3">
    <name type="scientific">Spinactinospora alkalitolerans</name>
    <dbReference type="NCBI Taxonomy" id="687207"/>
    <lineage>
        <taxon>Bacteria</taxon>
        <taxon>Bacillati</taxon>
        <taxon>Actinomycetota</taxon>
        <taxon>Actinomycetes</taxon>
        <taxon>Streptosporangiales</taxon>
        <taxon>Nocardiopsidaceae</taxon>
        <taxon>Spinactinospora</taxon>
    </lineage>
</organism>
<evidence type="ECO:0008006" key="4">
    <source>
        <dbReference type="Google" id="ProtNLM"/>
    </source>
</evidence>
<dbReference type="AlphaFoldDB" id="A0A852U0D5"/>
<dbReference type="RefSeq" id="WP_179643414.1">
    <property type="nucleotide sequence ID" value="NZ_BAAAYY010000015.1"/>
</dbReference>
<feature type="transmembrane region" description="Helical" evidence="1">
    <location>
        <begin position="37"/>
        <end position="56"/>
    </location>
</feature>
<name>A0A852U0D5_9ACTN</name>
<sequence>MPRDLPFLRLASAAEALSLVVLLGNLLTVHWAPVSSIIGPVHGCAYLMVVAATWLVPGASVGARIRAWVPGVGGLLATRALVRDRGPRSAEAGADR</sequence>
<reference evidence="2 3" key="1">
    <citation type="submission" date="2020-07" db="EMBL/GenBank/DDBJ databases">
        <title>Sequencing the genomes of 1000 actinobacteria strains.</title>
        <authorList>
            <person name="Klenk H.-P."/>
        </authorList>
    </citation>
    <scope>NUCLEOTIDE SEQUENCE [LARGE SCALE GENOMIC DNA]</scope>
    <source>
        <strain evidence="2 3">CXB654</strain>
    </source>
</reference>
<keyword evidence="1" id="KW-0812">Transmembrane</keyword>
<proteinExistence type="predicted"/>
<protein>
    <recommendedName>
        <fullName evidence="4">DUF3817 domain-containing protein</fullName>
    </recommendedName>
</protein>
<keyword evidence="3" id="KW-1185">Reference proteome</keyword>
<comment type="caution">
    <text evidence="2">The sequence shown here is derived from an EMBL/GenBank/DDBJ whole genome shotgun (WGS) entry which is preliminary data.</text>
</comment>
<evidence type="ECO:0000313" key="3">
    <source>
        <dbReference type="Proteomes" id="UP000589036"/>
    </source>
</evidence>
<gene>
    <name evidence="2" type="ORF">HDA32_002600</name>
</gene>
<keyword evidence="1" id="KW-1133">Transmembrane helix</keyword>
<feature type="transmembrane region" description="Helical" evidence="1">
    <location>
        <begin position="7"/>
        <end position="31"/>
    </location>
</feature>
<dbReference type="Proteomes" id="UP000589036">
    <property type="component" value="Unassembled WGS sequence"/>
</dbReference>
<dbReference type="EMBL" id="JACCCC010000001">
    <property type="protein sequence ID" value="NYE47480.1"/>
    <property type="molecule type" value="Genomic_DNA"/>
</dbReference>
<keyword evidence="1" id="KW-0472">Membrane</keyword>
<evidence type="ECO:0000313" key="2">
    <source>
        <dbReference type="EMBL" id="NYE47480.1"/>
    </source>
</evidence>